<dbReference type="PANTHER" id="PTHR43757:SF2">
    <property type="entry name" value="AMINOMETHYLTRANSFERASE, MITOCHONDRIAL"/>
    <property type="match status" value="1"/>
</dbReference>
<feature type="domain" description="Aminomethyltransferase C-terminal" evidence="5">
    <location>
        <begin position="906"/>
        <end position="991"/>
    </location>
</feature>
<gene>
    <name evidence="7" type="ORF">P2G67_01215</name>
</gene>
<feature type="domain" description="GCVT N-terminal" evidence="4">
    <location>
        <begin position="615"/>
        <end position="885"/>
    </location>
</feature>
<dbReference type="InterPro" id="IPR006222">
    <property type="entry name" value="GCVT_N"/>
</dbReference>
<dbReference type="Pfam" id="PF08669">
    <property type="entry name" value="GCV_T_C"/>
    <property type="match status" value="1"/>
</dbReference>
<evidence type="ECO:0000259" key="5">
    <source>
        <dbReference type="Pfam" id="PF08669"/>
    </source>
</evidence>
<feature type="domain" description="SoxA A3" evidence="6">
    <location>
        <begin position="516"/>
        <end position="598"/>
    </location>
</feature>
<dbReference type="Gene3D" id="3.30.1360.120">
    <property type="entry name" value="Probable tRNA modification gtpase trme, domain 1"/>
    <property type="match status" value="1"/>
</dbReference>
<dbReference type="InterPro" id="IPR006277">
    <property type="entry name" value="Sarcosine_oxidase_asu"/>
</dbReference>
<evidence type="ECO:0000259" key="6">
    <source>
        <dbReference type="Pfam" id="PF17806"/>
    </source>
</evidence>
<evidence type="ECO:0000259" key="4">
    <source>
        <dbReference type="Pfam" id="PF01571"/>
    </source>
</evidence>
<accession>A0ABT5YI25</accession>
<dbReference type="RefSeq" id="WP_275819208.1">
    <property type="nucleotide sequence ID" value="NZ_JARHUD010000001.1"/>
</dbReference>
<feature type="region of interest" description="Disordered" evidence="3">
    <location>
        <begin position="1"/>
        <end position="23"/>
    </location>
</feature>
<dbReference type="Gene3D" id="3.50.50.60">
    <property type="entry name" value="FAD/NAD(P)-binding domain"/>
    <property type="match status" value="1"/>
</dbReference>
<comment type="similarity">
    <text evidence="1">Belongs to the GcvT family.</text>
</comment>
<name>A0ABT5YI25_9PROT</name>
<comment type="caution">
    <text evidence="7">The sequence shown here is derived from an EMBL/GenBank/DDBJ whole genome shotgun (WGS) entry which is preliminary data.</text>
</comment>
<dbReference type="NCBIfam" id="TIGR01372">
    <property type="entry name" value="soxA"/>
    <property type="match status" value="1"/>
</dbReference>
<dbReference type="InterPro" id="IPR013977">
    <property type="entry name" value="GcvT_C"/>
</dbReference>
<evidence type="ECO:0000313" key="7">
    <source>
        <dbReference type="EMBL" id="MDF2094591.1"/>
    </source>
</evidence>
<evidence type="ECO:0000256" key="2">
    <source>
        <dbReference type="ARBA" id="ARBA00023002"/>
    </source>
</evidence>
<dbReference type="SUPFAM" id="SSF101790">
    <property type="entry name" value="Aminomethyltransferase beta-barrel domain"/>
    <property type="match status" value="1"/>
</dbReference>
<organism evidence="7 8">
    <name type="scientific">Aquibaculum arenosum</name>
    <dbReference type="NCBI Taxonomy" id="3032591"/>
    <lineage>
        <taxon>Bacteria</taxon>
        <taxon>Pseudomonadati</taxon>
        <taxon>Pseudomonadota</taxon>
        <taxon>Alphaproteobacteria</taxon>
        <taxon>Rhodospirillales</taxon>
        <taxon>Rhodovibrionaceae</taxon>
        <taxon>Aquibaculum</taxon>
    </lineage>
</organism>
<dbReference type="Pfam" id="PF17806">
    <property type="entry name" value="SO_alpha_A3"/>
    <property type="match status" value="1"/>
</dbReference>
<dbReference type="Proteomes" id="UP001215503">
    <property type="component" value="Unassembled WGS sequence"/>
</dbReference>
<dbReference type="Gene3D" id="3.10.20.440">
    <property type="entry name" value="2Fe-2S iron-sulphur cluster binding domain, sarcosine oxidase, alpha subunit, N-terminal domain"/>
    <property type="match status" value="1"/>
</dbReference>
<dbReference type="PANTHER" id="PTHR43757">
    <property type="entry name" value="AMINOMETHYLTRANSFERASE"/>
    <property type="match status" value="1"/>
</dbReference>
<evidence type="ECO:0000313" key="8">
    <source>
        <dbReference type="Proteomes" id="UP001215503"/>
    </source>
</evidence>
<keyword evidence="2" id="KW-0560">Oxidoreductase</keyword>
<dbReference type="PIRSF" id="PIRSF037980">
    <property type="entry name" value="SoxA"/>
    <property type="match status" value="1"/>
</dbReference>
<dbReference type="Pfam" id="PF12831">
    <property type="entry name" value="FAD_oxidored"/>
    <property type="match status" value="1"/>
</dbReference>
<protein>
    <submittedName>
        <fullName evidence="7">Sarcosine oxidase subunit alpha family protein</fullName>
    </submittedName>
</protein>
<dbReference type="Pfam" id="PF01571">
    <property type="entry name" value="GCV_T"/>
    <property type="match status" value="1"/>
</dbReference>
<sequence length="999" mass="107396">MSAAKANKAQPHRSPDGGRIDRGTPLSFRFDGQSYQGYAGDTLASALLANGVKLVGRSFKYHRPRGILSAGVEEPNALVQLRSGARHEPNLRATVAELYDGLEATSQNRWPSLAFDVSAINNVFSAFLGAGFYYKTFMGPTRGAWHFYERIIRKAAGLGTAPTLPDPDRYEKAHAHCDLLVVGGGAAGLAAALTAGRSGARVFLVEQDNELGGALLGEAAGAGLAWATDAASELASLPNVRILTRTTAFGFYDHGVMGLVERVADHLPQPGAHQPRQRLWTLRTKQVVIAAGAHERPLVFGDNDIPGVMLAGAVRRYLHRWAVTPGERATVFANHDEAYRTALDLADAGVAVAAVVDPRPVPGGDLLRALAERGIEHLSNHVVVRARGGRHLLGAEVAALDADGNPTEPTRFISSDLLAMSGGWNPAVQLHAQSGGKPQWDSRLFTFVPGTSKQAERSAGAAAGHMTLASALTDGVSAAGAALEALGHALKPIDLPAVEPEAEAVPAPLWEVYTRKGKRFVDFQHDVTAKDLDQAVREGYRAPEHAKRYTTLGMATDQGKTANVNALEVLARARGEAREKLAQTTFRPPYTPVSLGAFGGRDVLRHYHPIRRTPMHAWHEAQGAVMVETGLWMRPRYYPRGNETLFEAMNRETRHVREKVGMVDVSTLGKIDVQGPDAGEFLNRIYANGFKKLPVGKARYGVMLREDGMVFDDGTCSRLSESHYLVTTTTANAARILSHMEYHLQTCWPDLRVHVASVTDQIAAMAIAGPRSRAVLEKAVEGAEVSNEALPFMGVVHARIAGKPVIIFRISFSGELAYEVAAGADHGLAVWEALMEAGQDSEIMAYGTEAMAVMRIEKGHAAGPELSGQTTAADLGLGKLCSTKKPYIGHRLKERPVTADPHRPALVGLVSLEDNKRIPGGAQLVEDPKAQAPVPMLGYATSPTYSITLNKNIALGLLKDGAERMGTTLYATNPLNNTTVKVEVVSPHFFDPEGKRLHA</sequence>
<dbReference type="InterPro" id="IPR042204">
    <property type="entry name" value="2Fe-2S-bd_N"/>
</dbReference>
<evidence type="ECO:0000256" key="3">
    <source>
        <dbReference type="SAM" id="MobiDB-lite"/>
    </source>
</evidence>
<dbReference type="SUPFAM" id="SSF103025">
    <property type="entry name" value="Folate-binding domain"/>
    <property type="match status" value="1"/>
</dbReference>
<dbReference type="InterPro" id="IPR036188">
    <property type="entry name" value="FAD/NAD-bd_sf"/>
</dbReference>
<dbReference type="Pfam" id="PF13510">
    <property type="entry name" value="Fer2_4"/>
    <property type="match status" value="1"/>
</dbReference>
<feature type="compositionally biased region" description="Basic and acidic residues" evidence="3">
    <location>
        <begin position="13"/>
        <end position="22"/>
    </location>
</feature>
<dbReference type="InterPro" id="IPR041854">
    <property type="entry name" value="BFD-like_2Fe2S-bd_dom_sf"/>
</dbReference>
<proteinExistence type="inferred from homology"/>
<keyword evidence="8" id="KW-1185">Reference proteome</keyword>
<dbReference type="Gene3D" id="1.10.10.1100">
    <property type="entry name" value="BFD-like [2Fe-2S]-binding domain"/>
    <property type="match status" value="1"/>
</dbReference>
<evidence type="ECO:0000256" key="1">
    <source>
        <dbReference type="ARBA" id="ARBA00008609"/>
    </source>
</evidence>
<dbReference type="InterPro" id="IPR027266">
    <property type="entry name" value="TrmE/GcvT-like"/>
</dbReference>
<dbReference type="InterPro" id="IPR028896">
    <property type="entry name" value="GcvT/YgfZ/DmdA"/>
</dbReference>
<dbReference type="PRINTS" id="PR00411">
    <property type="entry name" value="PNDRDTASEI"/>
</dbReference>
<dbReference type="InterPro" id="IPR041117">
    <property type="entry name" value="SoxA_A3"/>
</dbReference>
<dbReference type="EMBL" id="JARHUD010000001">
    <property type="protein sequence ID" value="MDF2094591.1"/>
    <property type="molecule type" value="Genomic_DNA"/>
</dbReference>
<dbReference type="InterPro" id="IPR029043">
    <property type="entry name" value="GcvT/YgfZ_C"/>
</dbReference>
<reference evidence="7 8" key="1">
    <citation type="submission" date="2023-03" db="EMBL/GenBank/DDBJ databases">
        <title>Fodinicurvata sp. CAU 1616 isolated from sea sendiment.</title>
        <authorList>
            <person name="Kim W."/>
        </authorList>
    </citation>
    <scope>NUCLEOTIDE SEQUENCE [LARGE SCALE GENOMIC DNA]</scope>
    <source>
        <strain evidence="7 8">CAU 1616</strain>
    </source>
</reference>
<dbReference type="PRINTS" id="PR00368">
    <property type="entry name" value="FADPNR"/>
</dbReference>
<dbReference type="SUPFAM" id="SSF51905">
    <property type="entry name" value="FAD/NAD(P)-binding domain"/>
    <property type="match status" value="1"/>
</dbReference>